<sequence>MTGNTVPDLMSLVSNCIGWMDMYWYGDNLMNPWNQHVNRELFNLVEPLWFLLWSVCSWLDMGPLIRLETTLTGTGPTCLTWVDRNDVPTHRASSRQLFSHHCLKRTLFQIGVPSIFEKENIARPKPFDANALARWVMVSSSFMTILILLTKLKNCFKSSSGKSQAIPHMPRFDTQSGFQTLIWNKVLFKK</sequence>
<gene>
    <name evidence="1" type="ORF">AVEN_118022_1</name>
</gene>
<reference evidence="1 2" key="1">
    <citation type="journal article" date="2019" name="Sci. Rep.">
        <title>Orb-weaving spider Araneus ventricosus genome elucidates the spidroin gene catalogue.</title>
        <authorList>
            <person name="Kono N."/>
            <person name="Nakamura H."/>
            <person name="Ohtoshi R."/>
            <person name="Moran D.A.P."/>
            <person name="Shinohara A."/>
            <person name="Yoshida Y."/>
            <person name="Fujiwara M."/>
            <person name="Mori M."/>
            <person name="Tomita M."/>
            <person name="Arakawa K."/>
        </authorList>
    </citation>
    <scope>NUCLEOTIDE SEQUENCE [LARGE SCALE GENOMIC DNA]</scope>
</reference>
<protein>
    <submittedName>
        <fullName evidence="1">Uncharacterized protein</fullName>
    </submittedName>
</protein>
<evidence type="ECO:0000313" key="1">
    <source>
        <dbReference type="EMBL" id="GBM00674.1"/>
    </source>
</evidence>
<organism evidence="1 2">
    <name type="scientific">Araneus ventricosus</name>
    <name type="common">Orbweaver spider</name>
    <name type="synonym">Epeira ventricosa</name>
    <dbReference type="NCBI Taxonomy" id="182803"/>
    <lineage>
        <taxon>Eukaryota</taxon>
        <taxon>Metazoa</taxon>
        <taxon>Ecdysozoa</taxon>
        <taxon>Arthropoda</taxon>
        <taxon>Chelicerata</taxon>
        <taxon>Arachnida</taxon>
        <taxon>Araneae</taxon>
        <taxon>Araneomorphae</taxon>
        <taxon>Entelegynae</taxon>
        <taxon>Araneoidea</taxon>
        <taxon>Araneidae</taxon>
        <taxon>Araneus</taxon>
    </lineage>
</organism>
<keyword evidence="2" id="KW-1185">Reference proteome</keyword>
<evidence type="ECO:0000313" key="2">
    <source>
        <dbReference type="Proteomes" id="UP000499080"/>
    </source>
</evidence>
<dbReference type="AlphaFoldDB" id="A0A4Y2C9E7"/>
<name>A0A4Y2C9E7_ARAVE</name>
<accession>A0A4Y2C9E7</accession>
<dbReference type="EMBL" id="BGPR01000159">
    <property type="protein sequence ID" value="GBM00674.1"/>
    <property type="molecule type" value="Genomic_DNA"/>
</dbReference>
<proteinExistence type="predicted"/>
<comment type="caution">
    <text evidence="1">The sequence shown here is derived from an EMBL/GenBank/DDBJ whole genome shotgun (WGS) entry which is preliminary data.</text>
</comment>
<dbReference type="Proteomes" id="UP000499080">
    <property type="component" value="Unassembled WGS sequence"/>
</dbReference>